<accession>A0A916NP90</accession>
<proteinExistence type="predicted"/>
<evidence type="ECO:0000313" key="2">
    <source>
        <dbReference type="Proteomes" id="UP000693672"/>
    </source>
</evidence>
<dbReference type="RefSeq" id="WP_218091874.1">
    <property type="nucleotide sequence ID" value="NZ_CAJVAS010000007.1"/>
</dbReference>
<organism evidence="1 2">
    <name type="scientific">Paenibacillus solanacearum</name>
    <dbReference type="NCBI Taxonomy" id="2048548"/>
    <lineage>
        <taxon>Bacteria</taxon>
        <taxon>Bacillati</taxon>
        <taxon>Bacillota</taxon>
        <taxon>Bacilli</taxon>
        <taxon>Bacillales</taxon>
        <taxon>Paenibacillaceae</taxon>
        <taxon>Paenibacillus</taxon>
    </lineage>
</organism>
<keyword evidence="2" id="KW-1185">Reference proteome</keyword>
<protein>
    <recommendedName>
        <fullName evidence="3">PA14 domain-containing protein</fullName>
    </recommendedName>
</protein>
<dbReference type="Proteomes" id="UP000693672">
    <property type="component" value="Unassembled WGS sequence"/>
</dbReference>
<dbReference type="EMBL" id="CAJVAS010000007">
    <property type="protein sequence ID" value="CAG7618113.1"/>
    <property type="molecule type" value="Genomic_DNA"/>
</dbReference>
<gene>
    <name evidence="1" type="ORF">PAESOLCIP111_02084</name>
</gene>
<evidence type="ECO:0000313" key="1">
    <source>
        <dbReference type="EMBL" id="CAG7618113.1"/>
    </source>
</evidence>
<evidence type="ECO:0008006" key="3">
    <source>
        <dbReference type="Google" id="ProtNLM"/>
    </source>
</evidence>
<reference evidence="1" key="1">
    <citation type="submission" date="2021-06" db="EMBL/GenBank/DDBJ databases">
        <authorList>
            <person name="Criscuolo A."/>
        </authorList>
    </citation>
    <scope>NUCLEOTIDE SEQUENCE</scope>
    <source>
        <strain evidence="1">CIP111600</strain>
    </source>
</reference>
<name>A0A916NP90_9BACL</name>
<comment type="caution">
    <text evidence="1">The sequence shown here is derived from an EMBL/GenBank/DDBJ whole genome shotgun (WGS) entry which is preliminary data.</text>
</comment>
<sequence>MTNKYAMTMLLSLLIVVMAATLGWSRPPIQGIVEREASADPLWTAGYIGGPASGDLSELLERLPQLSLVAGPAPAAAADRMGKPWPRHYFPVPAAGGAASDDAARFPHIPEDQLPGYGRSAYFVDFGAARFWFMNAARLASEPEAQLEWLKRTAAADSRAHRIVLLASEPAQPEVWQGLADSGVDLVLIGPRLYVPESAVTERPATGYRSSARRGWAEWTVSGGDSPPLLTIEGRGSRLAAAVYGEAGRQAGRLALDAAGLRHTAAVQERAPVAIGATWHYRAGSAEVRAAIPPQLDPAGERPIEGRFTLPPSDWRSPAYDDADWTWGSAPFGRTRSGAERSGIRTALPATPASPAYYFRKTFVLEEDPAAYTDWQLHVAFEDGFIAYINGTEVARDSIREGLVDYRSLASPHEHAGFESFSLNGHKDVLVQGVNTIAVQVHGSHPDSPEFRFDASLSGAITLKGEAAP</sequence>
<dbReference type="AlphaFoldDB" id="A0A916NP90"/>